<dbReference type="GO" id="GO:0032259">
    <property type="term" value="P:methylation"/>
    <property type="evidence" value="ECO:0007669"/>
    <property type="project" value="UniProtKB-KW"/>
</dbReference>
<dbReference type="InterPro" id="IPR051052">
    <property type="entry name" value="Diverse_substrate_MTase"/>
</dbReference>
<keyword evidence="5" id="KW-1185">Reference proteome</keyword>
<dbReference type="InterPro" id="IPR029063">
    <property type="entry name" value="SAM-dependent_MTases_sf"/>
</dbReference>
<dbReference type="RefSeq" id="WP_204070565.1">
    <property type="nucleotide sequence ID" value="NZ_BOOS01000047.1"/>
</dbReference>
<dbReference type="Gene3D" id="3.40.50.150">
    <property type="entry name" value="Vaccinia Virus protein VP39"/>
    <property type="match status" value="1"/>
</dbReference>
<dbReference type="PANTHER" id="PTHR44942:SF4">
    <property type="entry name" value="METHYLTRANSFERASE TYPE 11 DOMAIN-CONTAINING PROTEIN"/>
    <property type="match status" value="1"/>
</dbReference>
<keyword evidence="1 4" id="KW-0489">Methyltransferase</keyword>
<comment type="caution">
    <text evidence="4">The sequence shown here is derived from an EMBL/GenBank/DDBJ whole genome shotgun (WGS) entry which is preliminary data.</text>
</comment>
<feature type="domain" description="Methyltransferase" evidence="3">
    <location>
        <begin position="62"/>
        <end position="151"/>
    </location>
</feature>
<protein>
    <submittedName>
        <fullName evidence="4">SAM-dependent methyltransferase</fullName>
    </submittedName>
</protein>
<accession>A0A7W8Z431</accession>
<reference evidence="4 5" key="1">
    <citation type="submission" date="2020-08" db="EMBL/GenBank/DDBJ databases">
        <title>Sequencing the genomes of 1000 actinobacteria strains.</title>
        <authorList>
            <person name="Klenk H.-P."/>
        </authorList>
    </citation>
    <scope>NUCLEOTIDE SEQUENCE [LARGE SCALE GENOMIC DNA]</scope>
    <source>
        <strain evidence="4 5">DSM 45790</strain>
    </source>
</reference>
<sequence length="293" mass="32226">MGDDIADDTEDDIDEVERSRLRLRATFTEDAELYDRARPGYPVELYDDLAEVAGVGTGCRLLEIGCGTGQATVPLAERGCHVLAVELGEAMARVARRNLAGFPQAEVVVSAFEDWTPPERPFDVVFSATAFHWVDPAVRVVKSAACLRPGGTIATVATHHVAGGSDDFFREVQDCYERFDPSTPKGLRLSDASAVAKDGREIEESPLFGPVRFFRYERDITYTTGQYLDVLRTYSNHRALGWPVLDAMLACIGSLIDRRHGGRITKRYLTELRVAHRVPSGLEKVGPLPSGDA</sequence>
<dbReference type="InterPro" id="IPR041698">
    <property type="entry name" value="Methyltransf_25"/>
</dbReference>
<organism evidence="4 5">
    <name type="scientific">Sphaerisporangium krabiense</name>
    <dbReference type="NCBI Taxonomy" id="763782"/>
    <lineage>
        <taxon>Bacteria</taxon>
        <taxon>Bacillati</taxon>
        <taxon>Actinomycetota</taxon>
        <taxon>Actinomycetes</taxon>
        <taxon>Streptosporangiales</taxon>
        <taxon>Streptosporangiaceae</taxon>
        <taxon>Sphaerisporangium</taxon>
    </lineage>
</organism>
<keyword evidence="2 4" id="KW-0808">Transferase</keyword>
<dbReference type="CDD" id="cd02440">
    <property type="entry name" value="AdoMet_MTases"/>
    <property type="match status" value="1"/>
</dbReference>
<evidence type="ECO:0000313" key="4">
    <source>
        <dbReference type="EMBL" id="MBB5627093.1"/>
    </source>
</evidence>
<evidence type="ECO:0000313" key="5">
    <source>
        <dbReference type="Proteomes" id="UP000588112"/>
    </source>
</evidence>
<name>A0A7W8Z431_9ACTN</name>
<dbReference type="Pfam" id="PF13649">
    <property type="entry name" value="Methyltransf_25"/>
    <property type="match status" value="1"/>
</dbReference>
<evidence type="ECO:0000259" key="3">
    <source>
        <dbReference type="Pfam" id="PF13649"/>
    </source>
</evidence>
<dbReference type="AlphaFoldDB" id="A0A7W8Z431"/>
<dbReference type="PANTHER" id="PTHR44942">
    <property type="entry name" value="METHYLTRANSF_11 DOMAIN-CONTAINING PROTEIN"/>
    <property type="match status" value="1"/>
</dbReference>
<evidence type="ECO:0000256" key="1">
    <source>
        <dbReference type="ARBA" id="ARBA00022603"/>
    </source>
</evidence>
<dbReference type="EMBL" id="JACHBR010000001">
    <property type="protein sequence ID" value="MBB5627093.1"/>
    <property type="molecule type" value="Genomic_DNA"/>
</dbReference>
<dbReference type="Proteomes" id="UP000588112">
    <property type="component" value="Unassembled WGS sequence"/>
</dbReference>
<evidence type="ECO:0000256" key="2">
    <source>
        <dbReference type="ARBA" id="ARBA00022679"/>
    </source>
</evidence>
<dbReference type="GO" id="GO:0008168">
    <property type="term" value="F:methyltransferase activity"/>
    <property type="evidence" value="ECO:0007669"/>
    <property type="project" value="UniProtKB-KW"/>
</dbReference>
<dbReference type="SUPFAM" id="SSF53335">
    <property type="entry name" value="S-adenosyl-L-methionine-dependent methyltransferases"/>
    <property type="match status" value="1"/>
</dbReference>
<proteinExistence type="predicted"/>
<gene>
    <name evidence="4" type="ORF">BJ981_002792</name>
</gene>